<dbReference type="Gene3D" id="3.40.50.12780">
    <property type="entry name" value="N-terminal domain of ligase-like"/>
    <property type="match status" value="1"/>
</dbReference>
<dbReference type="Pfam" id="PF00501">
    <property type="entry name" value="AMP-binding"/>
    <property type="match status" value="1"/>
</dbReference>
<evidence type="ECO:0000256" key="1">
    <source>
        <dbReference type="ARBA" id="ARBA00022450"/>
    </source>
</evidence>
<keyword evidence="2" id="KW-0597">Phosphoprotein</keyword>
<comment type="caution">
    <text evidence="5">The sequence shown here is derived from an EMBL/GenBank/DDBJ whole genome shotgun (WGS) entry which is preliminary data.</text>
</comment>
<keyword evidence="6" id="KW-1185">Reference proteome</keyword>
<dbReference type="PANTHER" id="PTHR43439:SF2">
    <property type="entry name" value="ENZYME, PUTATIVE (JCVI)-RELATED"/>
    <property type="match status" value="1"/>
</dbReference>
<dbReference type="Pfam" id="PF23562">
    <property type="entry name" value="AMP-binding_C_3"/>
    <property type="match status" value="1"/>
</dbReference>
<feature type="domain" description="AMP-dependent synthetase/ligase" evidence="4">
    <location>
        <begin position="28"/>
        <end position="345"/>
    </location>
</feature>
<keyword evidence="5" id="KW-0808">Transferase</keyword>
<dbReference type="InterPro" id="IPR042099">
    <property type="entry name" value="ANL_N_sf"/>
</dbReference>
<evidence type="ECO:0000256" key="3">
    <source>
        <dbReference type="ARBA" id="ARBA00022857"/>
    </source>
</evidence>
<dbReference type="GO" id="GO:0016740">
    <property type="term" value="F:transferase activity"/>
    <property type="evidence" value="ECO:0007669"/>
    <property type="project" value="UniProtKB-KW"/>
</dbReference>
<dbReference type="AlphaFoldDB" id="A0A8H5XTL9"/>
<evidence type="ECO:0000259" key="4">
    <source>
        <dbReference type="Pfam" id="PF00501"/>
    </source>
</evidence>
<dbReference type="InterPro" id="IPR020845">
    <property type="entry name" value="AMP-binding_CS"/>
</dbReference>
<dbReference type="Proteomes" id="UP000544331">
    <property type="component" value="Unassembled WGS sequence"/>
</dbReference>
<protein>
    <submittedName>
        <fullName evidence="5">Transferase family</fullName>
    </submittedName>
</protein>
<gene>
    <name evidence="5" type="ORF">FMUND_14654</name>
</gene>
<keyword evidence="3" id="KW-0521">NADP</keyword>
<reference evidence="5 6" key="1">
    <citation type="submission" date="2020-05" db="EMBL/GenBank/DDBJ databases">
        <title>Identification and distribution of gene clusters putatively required for synthesis of sphingolipid metabolism inhibitors in phylogenetically diverse species of the filamentous fungus Fusarium.</title>
        <authorList>
            <person name="Kim H.-S."/>
            <person name="Busman M."/>
            <person name="Brown D.W."/>
            <person name="Divon H."/>
            <person name="Uhlig S."/>
            <person name="Proctor R.H."/>
        </authorList>
    </citation>
    <scope>NUCLEOTIDE SEQUENCE [LARGE SCALE GENOMIC DNA]</scope>
    <source>
        <strain evidence="5 6">NRRL 66235</strain>
    </source>
</reference>
<keyword evidence="1" id="KW-0596">Phosphopantetheine</keyword>
<dbReference type="SUPFAM" id="SSF56801">
    <property type="entry name" value="Acetyl-CoA synthetase-like"/>
    <property type="match status" value="1"/>
</dbReference>
<accession>A0A8H5XTL9</accession>
<dbReference type="EMBL" id="JAAOAN010000785">
    <property type="protein sequence ID" value="KAF5699693.1"/>
    <property type="molecule type" value="Genomic_DNA"/>
</dbReference>
<dbReference type="InterPro" id="IPR000873">
    <property type="entry name" value="AMP-dep_synth/lig_dom"/>
</dbReference>
<sequence length="561" mass="62923">MSTTMAPTGELGRRLIPRILDDMSRDEPDRVIYSIAKSADISKGFHDITAREFANAVNKTSWWLEGLVSKSESFQTIGYIGPHDIRYFLLNLACVKVGYQVIFLSPGNSIEAALGLLEATKCGLWVHPVDYPPYPLVEKIQKTRELRTLEIPTVAELLDASTSPQYPYTKTYDEAMGDPFCILHTSGTTGLPKPIYLSNGLLATMDAARILPPFQGDNGARPWATLYEKGDRLYSPCVLLHGPGIFMNLFATFLFDTHSVMGPVGVHPDMNLLASLADHGNIDIWHFMPVYVNELGQRPGVLEKFRSSKFIGAGGGPVSAELAAKVNDVVRVHNLFGTTEGLFMGDMLVDKEDFLWVSFHPYAGFEYTEIEKGLFEQRAVKTEHWALHQGVFHTFPDVDEFNFKDLFIKHPRKPNLWLYMGRSNDIICLEDAQKLSPIETENMICAHPSVKGCVMIGNGQKFACLMVELRDDTPRDTETIQGLRESLGDIIDQADQNQLLRGYLRRDYIIIADPKRPLPRTEKGTISRRAALKLYEKEIDAFYRLKGEATVGVGQRTAERA</sequence>
<evidence type="ECO:0000313" key="5">
    <source>
        <dbReference type="EMBL" id="KAF5699693.1"/>
    </source>
</evidence>
<dbReference type="InterPro" id="IPR051414">
    <property type="entry name" value="Adenylate-forming_Reductase"/>
</dbReference>
<dbReference type="PANTHER" id="PTHR43439">
    <property type="entry name" value="PHENYLACETATE-COENZYME A LIGASE"/>
    <property type="match status" value="1"/>
</dbReference>
<dbReference type="PROSITE" id="PS00455">
    <property type="entry name" value="AMP_BINDING"/>
    <property type="match status" value="1"/>
</dbReference>
<evidence type="ECO:0000256" key="2">
    <source>
        <dbReference type="ARBA" id="ARBA00022553"/>
    </source>
</evidence>
<dbReference type="OrthoDB" id="429813at2759"/>
<proteinExistence type="predicted"/>
<organism evidence="5 6">
    <name type="scientific">Fusarium mundagurra</name>
    <dbReference type="NCBI Taxonomy" id="1567541"/>
    <lineage>
        <taxon>Eukaryota</taxon>
        <taxon>Fungi</taxon>
        <taxon>Dikarya</taxon>
        <taxon>Ascomycota</taxon>
        <taxon>Pezizomycotina</taxon>
        <taxon>Sordariomycetes</taxon>
        <taxon>Hypocreomycetidae</taxon>
        <taxon>Hypocreales</taxon>
        <taxon>Nectriaceae</taxon>
        <taxon>Fusarium</taxon>
        <taxon>Fusarium fujikuroi species complex</taxon>
    </lineage>
</organism>
<evidence type="ECO:0000313" key="6">
    <source>
        <dbReference type="Proteomes" id="UP000544331"/>
    </source>
</evidence>
<name>A0A8H5XTL9_9HYPO</name>